<dbReference type="KEGG" id="sflv:IC614_05245"/>
<proteinExistence type="predicted"/>
<accession>A0A7T2GLC7</accession>
<dbReference type="Proteomes" id="UP000594873">
    <property type="component" value="Chromosome"/>
</dbReference>
<feature type="chain" id="PRO_5032890292" evidence="1">
    <location>
        <begin position="27"/>
        <end position="226"/>
    </location>
</feature>
<reference evidence="2 3" key="1">
    <citation type="submission" date="2020-11" db="EMBL/GenBank/DDBJ databases">
        <title>Genome seq and assembly of Sphingosinicella sp.</title>
        <authorList>
            <person name="Chhetri G."/>
        </authorList>
    </citation>
    <scope>NUCLEOTIDE SEQUENCE [LARGE SCALE GENOMIC DNA]</scope>
    <source>
        <strain evidence="2 3">UDD2</strain>
    </source>
</reference>
<dbReference type="AlphaFoldDB" id="A0A7T2GLC7"/>
<evidence type="ECO:0000313" key="2">
    <source>
        <dbReference type="EMBL" id="QPQ55985.1"/>
    </source>
</evidence>
<dbReference type="RefSeq" id="WP_200972845.1">
    <property type="nucleotide sequence ID" value="NZ_CP065592.1"/>
</dbReference>
<organism evidence="2 3">
    <name type="scientific">Allosphingosinicella flava</name>
    <dbReference type="NCBI Taxonomy" id="2771430"/>
    <lineage>
        <taxon>Bacteria</taxon>
        <taxon>Pseudomonadati</taxon>
        <taxon>Pseudomonadota</taxon>
        <taxon>Alphaproteobacteria</taxon>
        <taxon>Sphingomonadales</taxon>
        <taxon>Sphingomonadaceae</taxon>
        <taxon>Allosphingosinicella</taxon>
    </lineage>
</organism>
<keyword evidence="3" id="KW-1185">Reference proteome</keyword>
<evidence type="ECO:0000256" key="1">
    <source>
        <dbReference type="SAM" id="SignalP"/>
    </source>
</evidence>
<protein>
    <submittedName>
        <fullName evidence="2">Uncharacterized protein</fullName>
    </submittedName>
</protein>
<gene>
    <name evidence="2" type="ORF">IC614_05245</name>
</gene>
<feature type="signal peptide" evidence="1">
    <location>
        <begin position="1"/>
        <end position="26"/>
    </location>
</feature>
<keyword evidence="1" id="KW-0732">Signal</keyword>
<name>A0A7T2GLC7_9SPHN</name>
<sequence length="226" mass="25177">MAYRVGKILLAAATMTGLTFPQAASAQLFFNNPDFKPGAISASDPLVGLPLPGATAQEYAASLVWNLRAGLNVAALQCQFSPYLRVVDNYNDILAHHSKELMNAYTTVGSYFKRVHGAKPGQKLFDDYSTITYNNFSTLHAQVGFCQTAADIAKDALRRPKGEFHVTAEQRMRELRNSLIPAGGARTWQYNPHTMVRQLVLPTFDPKCYDKKDRLRKKCRGQYVTV</sequence>
<dbReference type="EMBL" id="CP065592">
    <property type="protein sequence ID" value="QPQ55985.1"/>
    <property type="molecule type" value="Genomic_DNA"/>
</dbReference>
<evidence type="ECO:0000313" key="3">
    <source>
        <dbReference type="Proteomes" id="UP000594873"/>
    </source>
</evidence>